<keyword evidence="6 9" id="KW-1133">Transmembrane helix</keyword>
<evidence type="ECO:0000256" key="9">
    <source>
        <dbReference type="SAM" id="Phobius"/>
    </source>
</evidence>
<keyword evidence="5" id="KW-0573">Peptidoglycan synthesis</keyword>
<evidence type="ECO:0000256" key="1">
    <source>
        <dbReference type="ARBA" id="ARBA00004651"/>
    </source>
</evidence>
<dbReference type="PANTHER" id="PTHR47019:SF1">
    <property type="entry name" value="LIPID II FLIPPASE MURJ"/>
    <property type="match status" value="1"/>
</dbReference>
<feature type="transmembrane region" description="Helical" evidence="9">
    <location>
        <begin position="192"/>
        <end position="211"/>
    </location>
</feature>
<feature type="transmembrane region" description="Helical" evidence="9">
    <location>
        <begin position="490"/>
        <end position="512"/>
    </location>
</feature>
<sequence>MMTDEPRPDAPDTENLDTEEPDAEEQTVARASAWMALGTVISRVTGFGRLILLAWVIGVALNADLFEAANTIPNALYILVAGGIFNVVLVPQLVRAMKNDPDGGDAYANRVITLGVVVLGIATVLLTLAVPALLHLVFEDELFTPALQHQRESAELLMMLCMPQVFFYGVFVLVGQILNARKRFGPMMWAPIANNVVACAVILVYYFIFGASNGADGFTTGEALLLGVGSTAAIALQAVILVPYLRAAGFRYRPRFDFRGVGLSHTLRLGVWTLLFILVNQIAYFAIARIATGANLEGTVDGKPAAGLAVYSIGFLVSQLPHGVITVSLATAIMPTLAALANERRYDRFQLELGRTLRMAMVIIVPLAVAVACLGQPAAAIAGAIGSLGGNTVAIGQTISAFSLAMIAFTLHYMMLRGFYANEDTRTPFFIQLVISIVNIVCAVVLTSLVEPYRVAAVLALSYGISYVVGSILSLTLLTRSVGPVIDREMVFFVRRLVVAVALTAFVTLGVARGLDVAGLEPARAVGGLITTVIAGLAGAVTYVAAARVVGLTQLTHLVDSLRRRG</sequence>
<dbReference type="InterPro" id="IPR004268">
    <property type="entry name" value="MurJ"/>
</dbReference>
<evidence type="ECO:0000256" key="5">
    <source>
        <dbReference type="ARBA" id="ARBA00022984"/>
    </source>
</evidence>
<proteinExistence type="predicted"/>
<dbReference type="Pfam" id="PF03023">
    <property type="entry name" value="MurJ"/>
    <property type="match status" value="1"/>
</dbReference>
<evidence type="ECO:0000256" key="4">
    <source>
        <dbReference type="ARBA" id="ARBA00022960"/>
    </source>
</evidence>
<reference evidence="10 11" key="1">
    <citation type="submission" date="2019-11" db="EMBL/GenBank/DDBJ databases">
        <authorList>
            <person name="Li J."/>
        </authorList>
    </citation>
    <scope>NUCLEOTIDE SEQUENCE [LARGE SCALE GENOMIC DNA]</scope>
    <source>
        <strain evidence="10 11">MF47</strain>
    </source>
</reference>
<dbReference type="PANTHER" id="PTHR47019">
    <property type="entry name" value="LIPID II FLIPPASE MURJ"/>
    <property type="match status" value="1"/>
</dbReference>
<name>A0A5Q2MK35_9ACTN</name>
<evidence type="ECO:0000256" key="3">
    <source>
        <dbReference type="ARBA" id="ARBA00022692"/>
    </source>
</evidence>
<dbReference type="GO" id="GO:0009252">
    <property type="term" value="P:peptidoglycan biosynthetic process"/>
    <property type="evidence" value="ECO:0007669"/>
    <property type="project" value="UniProtKB-KW"/>
</dbReference>
<feature type="transmembrane region" description="Helical" evidence="9">
    <location>
        <begin position="114"/>
        <end position="136"/>
    </location>
</feature>
<dbReference type="GO" id="GO:0015648">
    <property type="term" value="F:lipid-linked peptidoglycan transporter activity"/>
    <property type="evidence" value="ECO:0007669"/>
    <property type="project" value="TreeGrafter"/>
</dbReference>
<protein>
    <submittedName>
        <fullName evidence="10">Murein biosynthesis integral membrane protein MurJ</fullName>
    </submittedName>
</protein>
<evidence type="ECO:0000256" key="8">
    <source>
        <dbReference type="SAM" id="MobiDB-lite"/>
    </source>
</evidence>
<feature type="transmembrane region" description="Helical" evidence="9">
    <location>
        <begin position="362"/>
        <end position="388"/>
    </location>
</feature>
<feature type="transmembrane region" description="Helical" evidence="9">
    <location>
        <begin position="223"/>
        <end position="245"/>
    </location>
</feature>
<feature type="compositionally biased region" description="Basic and acidic residues" evidence="8">
    <location>
        <begin position="1"/>
        <end position="10"/>
    </location>
</feature>
<feature type="transmembrane region" description="Helical" evidence="9">
    <location>
        <begin position="75"/>
        <end position="94"/>
    </location>
</feature>
<dbReference type="GO" id="GO:0005886">
    <property type="term" value="C:plasma membrane"/>
    <property type="evidence" value="ECO:0007669"/>
    <property type="project" value="UniProtKB-SubCell"/>
</dbReference>
<dbReference type="PRINTS" id="PR01806">
    <property type="entry name" value="VIRFACTRMVIN"/>
</dbReference>
<evidence type="ECO:0000256" key="6">
    <source>
        <dbReference type="ARBA" id="ARBA00022989"/>
    </source>
</evidence>
<dbReference type="Proteomes" id="UP000392064">
    <property type="component" value="Chromosome"/>
</dbReference>
<evidence type="ECO:0000256" key="7">
    <source>
        <dbReference type="ARBA" id="ARBA00023136"/>
    </source>
</evidence>
<dbReference type="InterPro" id="IPR051050">
    <property type="entry name" value="Lipid_II_flippase_MurJ/MviN"/>
</dbReference>
<keyword evidence="7 9" id="KW-0472">Membrane</keyword>
<feature type="transmembrane region" description="Helical" evidence="9">
    <location>
        <begin position="524"/>
        <end position="546"/>
    </location>
</feature>
<dbReference type="CDD" id="cd13123">
    <property type="entry name" value="MATE_MurJ_like"/>
    <property type="match status" value="1"/>
</dbReference>
<feature type="transmembrane region" description="Helical" evidence="9">
    <location>
        <begin position="156"/>
        <end position="180"/>
    </location>
</feature>
<keyword evidence="3 9" id="KW-0812">Transmembrane</keyword>
<feature type="transmembrane region" description="Helical" evidence="9">
    <location>
        <begin position="40"/>
        <end position="63"/>
    </location>
</feature>
<keyword evidence="4" id="KW-0133">Cell shape</keyword>
<dbReference type="NCBIfam" id="TIGR01695">
    <property type="entry name" value="murJ_mviN"/>
    <property type="match status" value="1"/>
</dbReference>
<gene>
    <name evidence="10" type="primary">murJ</name>
    <name evidence="10" type="ORF">GEV26_17775</name>
</gene>
<keyword evidence="2" id="KW-1003">Cell membrane</keyword>
<dbReference type="KEGG" id="aef:GEV26_17775"/>
<dbReference type="GO" id="GO:0008360">
    <property type="term" value="P:regulation of cell shape"/>
    <property type="evidence" value="ECO:0007669"/>
    <property type="project" value="UniProtKB-KW"/>
</dbReference>
<accession>A0A5Q2MK35</accession>
<feature type="compositionally biased region" description="Acidic residues" evidence="8">
    <location>
        <begin position="11"/>
        <end position="24"/>
    </location>
</feature>
<dbReference type="AlphaFoldDB" id="A0A5Q2MK35"/>
<evidence type="ECO:0000313" key="11">
    <source>
        <dbReference type="Proteomes" id="UP000392064"/>
    </source>
</evidence>
<evidence type="ECO:0000256" key="2">
    <source>
        <dbReference type="ARBA" id="ARBA00022475"/>
    </source>
</evidence>
<dbReference type="GO" id="GO:0034204">
    <property type="term" value="P:lipid translocation"/>
    <property type="evidence" value="ECO:0007669"/>
    <property type="project" value="TreeGrafter"/>
</dbReference>
<feature type="transmembrane region" description="Helical" evidence="9">
    <location>
        <begin position="456"/>
        <end position="478"/>
    </location>
</feature>
<keyword evidence="11" id="KW-1185">Reference proteome</keyword>
<feature type="transmembrane region" description="Helical" evidence="9">
    <location>
        <begin position="266"/>
        <end position="287"/>
    </location>
</feature>
<feature type="transmembrane region" description="Helical" evidence="9">
    <location>
        <begin position="394"/>
        <end position="416"/>
    </location>
</feature>
<dbReference type="EMBL" id="CP045737">
    <property type="protein sequence ID" value="QGG43078.1"/>
    <property type="molecule type" value="Genomic_DNA"/>
</dbReference>
<feature type="transmembrane region" description="Helical" evidence="9">
    <location>
        <begin position="320"/>
        <end position="341"/>
    </location>
</feature>
<comment type="subcellular location">
    <subcellularLocation>
        <location evidence="1">Cell membrane</location>
        <topology evidence="1">Multi-pass membrane protein</topology>
    </subcellularLocation>
</comment>
<feature type="region of interest" description="Disordered" evidence="8">
    <location>
        <begin position="1"/>
        <end position="24"/>
    </location>
</feature>
<evidence type="ECO:0000313" key="10">
    <source>
        <dbReference type="EMBL" id="QGG43078.1"/>
    </source>
</evidence>
<organism evidence="10 11">
    <name type="scientific">Aeromicrobium yanjiei</name>
    <dbReference type="NCBI Taxonomy" id="2662028"/>
    <lineage>
        <taxon>Bacteria</taxon>
        <taxon>Bacillati</taxon>
        <taxon>Actinomycetota</taxon>
        <taxon>Actinomycetes</taxon>
        <taxon>Propionibacteriales</taxon>
        <taxon>Nocardioidaceae</taxon>
        <taxon>Aeromicrobium</taxon>
    </lineage>
</organism>
<feature type="transmembrane region" description="Helical" evidence="9">
    <location>
        <begin position="428"/>
        <end position="450"/>
    </location>
</feature>